<reference evidence="2 3" key="1">
    <citation type="journal article" date="2001" name="J. Virol.">
        <title>Analysis and characterization of the complete genome of tupaia (tree shrew) herpesvirus.</title>
        <authorList>
            <person name="Bahr U."/>
            <person name="Darai G."/>
        </authorList>
    </citation>
    <scope>NUCLEOTIDE SEQUENCE [LARGE SCALE GENOMIC DNA]</scope>
    <source>
        <strain evidence="2">2</strain>
    </source>
</reference>
<dbReference type="GeneID" id="921178"/>
<dbReference type="KEGG" id="vg:921178"/>
<accession>Q91TG9</accession>
<feature type="region of interest" description="Disordered" evidence="1">
    <location>
        <begin position="1"/>
        <end position="33"/>
    </location>
</feature>
<sequence>MRKSEAPAGLIRGPGACSSPKQRKSETTAGLIRRPGRVLSTVRAKMRKSETTVGLIRQPGRVPRQKWGSPRRPGRVLSTVRAKTRKSEATAGPYTGAGACHIHLPEQNDEIWPAHRSGQALAPPSGTKSGSHRPPLTTSDHPSR</sequence>
<evidence type="ECO:0000256" key="1">
    <source>
        <dbReference type="SAM" id="MobiDB-lite"/>
    </source>
</evidence>
<feature type="region of interest" description="Disordered" evidence="1">
    <location>
        <begin position="59"/>
        <end position="144"/>
    </location>
</feature>
<protein>
    <submittedName>
        <fullName evidence="2">T127</fullName>
    </submittedName>
</protein>
<keyword evidence="3" id="KW-1185">Reference proteome</keyword>
<organism evidence="2 3">
    <name type="scientific">Tupaiid herpesvirus 1 (strain 1)</name>
    <name type="common">TuHV-1</name>
    <name type="synonym">Herpesvirus tupaia (strain 1)</name>
    <dbReference type="NCBI Taxonomy" id="10397"/>
    <lineage>
        <taxon>Viruses</taxon>
        <taxon>Duplodnaviria</taxon>
        <taxon>Heunggongvirae</taxon>
        <taxon>Peploviricota</taxon>
        <taxon>Herviviricetes</taxon>
        <taxon>Herpesvirales</taxon>
        <taxon>Orthoherpesviridae</taxon>
        <taxon>Betaherpesvirinae</taxon>
        <taxon>Quwivirus</taxon>
        <taxon>Quwivirus tupaiidbeta1</taxon>
    </lineage>
</organism>
<name>Q91TG9_TUHV1</name>
<dbReference type="RefSeq" id="NP_116483.1">
    <property type="nucleotide sequence ID" value="NC_002794.1"/>
</dbReference>
<organismHost>
    <name type="scientific">Tupaia belangeri</name>
    <name type="common">Common tree shrew</name>
    <name type="synonym">Tupaia glis belangeri</name>
    <dbReference type="NCBI Taxonomy" id="37347"/>
</organismHost>
<dbReference type="EMBL" id="AF281817">
    <property type="protein sequence ID" value="AAK57178.1"/>
    <property type="molecule type" value="Genomic_DNA"/>
</dbReference>
<dbReference type="Proteomes" id="UP000137095">
    <property type="component" value="Segment"/>
</dbReference>
<proteinExistence type="predicted"/>
<evidence type="ECO:0000313" key="3">
    <source>
        <dbReference type="Proteomes" id="UP000137095"/>
    </source>
</evidence>
<evidence type="ECO:0000313" key="2">
    <source>
        <dbReference type="EMBL" id="AAK57178.1"/>
    </source>
</evidence>